<dbReference type="AlphaFoldDB" id="A0ABC8U2R8"/>
<comment type="caution">
    <text evidence="1">The sequence shown here is derived from an EMBL/GenBank/DDBJ whole genome shotgun (WGS) entry which is preliminary data.</text>
</comment>
<organism evidence="1 3">
    <name type="scientific">Ilex paraguariensis</name>
    <name type="common">yerba mate</name>
    <dbReference type="NCBI Taxonomy" id="185542"/>
    <lineage>
        <taxon>Eukaryota</taxon>
        <taxon>Viridiplantae</taxon>
        <taxon>Streptophyta</taxon>
        <taxon>Embryophyta</taxon>
        <taxon>Tracheophyta</taxon>
        <taxon>Spermatophyta</taxon>
        <taxon>Magnoliopsida</taxon>
        <taxon>eudicotyledons</taxon>
        <taxon>Gunneridae</taxon>
        <taxon>Pentapetalae</taxon>
        <taxon>asterids</taxon>
        <taxon>campanulids</taxon>
        <taxon>Aquifoliales</taxon>
        <taxon>Aquifoliaceae</taxon>
        <taxon>Ilex</taxon>
    </lineage>
</organism>
<keyword evidence="3" id="KW-1185">Reference proteome</keyword>
<evidence type="ECO:0000313" key="2">
    <source>
        <dbReference type="EMBL" id="CAK9184114.1"/>
    </source>
</evidence>
<sequence>MDEFVSRALYDSHVGQDYFAIWKGCFCVAYEEKLFSNACASINVKGVEDYLPFLILCYCLKITHTLDNIFAVNCLYPPLTPQNFPRVVPSNLMCLLTESDVSLVLVLCLNLPTY</sequence>
<accession>A0ABC8U2R8</accession>
<dbReference type="EMBL" id="CAUOFW020006659">
    <property type="protein sequence ID" value="CAK9175625.1"/>
    <property type="molecule type" value="Genomic_DNA"/>
</dbReference>
<dbReference type="Proteomes" id="UP001642360">
    <property type="component" value="Unassembled WGS sequence"/>
</dbReference>
<dbReference type="EMBL" id="CAUOFW020008847">
    <property type="protein sequence ID" value="CAK9184114.1"/>
    <property type="molecule type" value="Genomic_DNA"/>
</dbReference>
<reference evidence="1 3" key="1">
    <citation type="submission" date="2024-02" db="EMBL/GenBank/DDBJ databases">
        <authorList>
            <person name="Vignale AGUSTIN F."/>
            <person name="Sosa J E."/>
            <person name="Modenutti C."/>
        </authorList>
    </citation>
    <scope>NUCLEOTIDE SEQUENCE [LARGE SCALE GENOMIC DNA]</scope>
</reference>
<evidence type="ECO:0000313" key="3">
    <source>
        <dbReference type="Proteomes" id="UP001642360"/>
    </source>
</evidence>
<gene>
    <name evidence="1" type="ORF">ILEXP_LOCUS45434</name>
    <name evidence="2" type="ORF">ILEXP_LOCUS54409</name>
</gene>
<protein>
    <submittedName>
        <fullName evidence="1">Uncharacterized protein</fullName>
    </submittedName>
</protein>
<evidence type="ECO:0000313" key="1">
    <source>
        <dbReference type="EMBL" id="CAK9175625.1"/>
    </source>
</evidence>
<name>A0ABC8U2R8_9AQUA</name>
<proteinExistence type="predicted"/>